<protein>
    <submittedName>
        <fullName evidence="1">Uncharacterized protein</fullName>
    </submittedName>
</protein>
<dbReference type="EMBL" id="FOKI01000003">
    <property type="protein sequence ID" value="SFA80075.1"/>
    <property type="molecule type" value="Genomic_DNA"/>
</dbReference>
<dbReference type="AlphaFoldDB" id="A0A1I0VUJ3"/>
<dbReference type="RefSeq" id="WP_090038557.1">
    <property type="nucleotide sequence ID" value="NZ_FOKI01000003.1"/>
</dbReference>
<sequence>MINCLEKKEIKEQFFIKHVAKRWQDEVFNIDERYSKNIDEIDNSIVFKFNSVCKNALSLQRDSLKGNIKYIYISFLRTSIMGNKAFYRIDLYDENWFLDKKECSTEIDLNFIFKSLFDHMCELENIKNEYGRTITSMDIDNIKFLEAGKYHVLAIEFLRSIVLRLIESSYYKEMSKDKDICIMVGEYMDRSEILYKEEDI</sequence>
<gene>
    <name evidence="1" type="ORF">SAMN04488528_100344</name>
</gene>
<accession>A0A1I0VUJ3</accession>
<dbReference type="STRING" id="84698.SAMN04488528_100344"/>
<dbReference type="Proteomes" id="UP000198619">
    <property type="component" value="Unassembled WGS sequence"/>
</dbReference>
<proteinExistence type="predicted"/>
<keyword evidence="2" id="KW-1185">Reference proteome</keyword>
<dbReference type="OrthoDB" id="2064333at2"/>
<evidence type="ECO:0000313" key="1">
    <source>
        <dbReference type="EMBL" id="SFA80075.1"/>
    </source>
</evidence>
<reference evidence="1 2" key="1">
    <citation type="submission" date="2016-10" db="EMBL/GenBank/DDBJ databases">
        <authorList>
            <person name="de Groot N.N."/>
        </authorList>
    </citation>
    <scope>NUCLEOTIDE SEQUENCE [LARGE SCALE GENOMIC DNA]</scope>
    <source>
        <strain evidence="1 2">DSM 12271</strain>
    </source>
</reference>
<evidence type="ECO:0000313" key="2">
    <source>
        <dbReference type="Proteomes" id="UP000198619"/>
    </source>
</evidence>
<name>A0A1I0VUJ3_9CLOT</name>
<organism evidence="1 2">
    <name type="scientific">Clostridium frigidicarnis</name>
    <dbReference type="NCBI Taxonomy" id="84698"/>
    <lineage>
        <taxon>Bacteria</taxon>
        <taxon>Bacillati</taxon>
        <taxon>Bacillota</taxon>
        <taxon>Clostridia</taxon>
        <taxon>Eubacteriales</taxon>
        <taxon>Clostridiaceae</taxon>
        <taxon>Clostridium</taxon>
    </lineage>
</organism>